<sequence>MRRSFNMLKQITLASCLTLLLIAPVHAAEFMDAAWAKQACAAWNADSNLTGGLMDADGYSWIKNDNKRGYKLVQMYRTDCGESTKVQLNITLEGDKATCNYGGVPDGKAMDASYDYLMHATDADWICMGEGKFGCGAMGAMGTGKLKFTGPKVEAMKVMGPFEHFLQLTGKVAGTKTECKAK</sequence>
<name>A0A1Y1QC06_9GAMM</name>
<protein>
    <submittedName>
        <fullName evidence="2">Sterol-binding protein</fullName>
    </submittedName>
</protein>
<dbReference type="AlphaFoldDB" id="A0A1Y1QC06"/>
<reference evidence="2 3" key="1">
    <citation type="submission" date="2017-01" db="EMBL/GenBank/DDBJ databases">
        <title>Novel large sulfur bacteria in the metagenomes of groundwater-fed chemosynthetic microbial mats in the Lake Huron basin.</title>
        <authorList>
            <person name="Sharrar A.M."/>
            <person name="Flood B.E."/>
            <person name="Bailey J.V."/>
            <person name="Jones D.S."/>
            <person name="Biddanda B."/>
            <person name="Ruberg S.A."/>
            <person name="Marcus D.N."/>
            <person name="Dick G.J."/>
        </authorList>
    </citation>
    <scope>NUCLEOTIDE SEQUENCE [LARGE SCALE GENOMIC DNA]</scope>
    <source>
        <strain evidence="2">A8</strain>
    </source>
</reference>
<dbReference type="EMBL" id="MTEJ01000497">
    <property type="protein sequence ID" value="OQX02340.1"/>
    <property type="molecule type" value="Genomic_DNA"/>
</dbReference>
<proteinExistence type="predicted"/>
<organism evidence="2 3">
    <name type="scientific">Thiothrix lacustris</name>
    <dbReference type="NCBI Taxonomy" id="525917"/>
    <lineage>
        <taxon>Bacteria</taxon>
        <taxon>Pseudomonadati</taxon>
        <taxon>Pseudomonadota</taxon>
        <taxon>Gammaproteobacteria</taxon>
        <taxon>Thiotrichales</taxon>
        <taxon>Thiotrichaceae</taxon>
        <taxon>Thiothrix</taxon>
    </lineage>
</organism>
<dbReference type="SUPFAM" id="SSF55718">
    <property type="entry name" value="SCP-like"/>
    <property type="match status" value="1"/>
</dbReference>
<evidence type="ECO:0000313" key="2">
    <source>
        <dbReference type="EMBL" id="OQX02340.1"/>
    </source>
</evidence>
<feature type="chain" id="PRO_5012033458" evidence="1">
    <location>
        <begin position="28"/>
        <end position="182"/>
    </location>
</feature>
<keyword evidence="1" id="KW-0732">Signal</keyword>
<dbReference type="Proteomes" id="UP000192491">
    <property type="component" value="Unassembled WGS sequence"/>
</dbReference>
<dbReference type="InterPro" id="IPR036527">
    <property type="entry name" value="SCP2_sterol-bd_dom_sf"/>
</dbReference>
<evidence type="ECO:0000256" key="1">
    <source>
        <dbReference type="SAM" id="SignalP"/>
    </source>
</evidence>
<evidence type="ECO:0000313" key="3">
    <source>
        <dbReference type="Proteomes" id="UP000192491"/>
    </source>
</evidence>
<feature type="signal peptide" evidence="1">
    <location>
        <begin position="1"/>
        <end position="27"/>
    </location>
</feature>
<dbReference type="Gene3D" id="3.30.1050.10">
    <property type="entry name" value="SCP2 sterol-binding domain"/>
    <property type="match status" value="1"/>
</dbReference>
<comment type="caution">
    <text evidence="2">The sequence shown here is derived from an EMBL/GenBank/DDBJ whole genome shotgun (WGS) entry which is preliminary data.</text>
</comment>
<accession>A0A1Y1QC06</accession>
<gene>
    <name evidence="2" type="ORF">BWK73_43055</name>
</gene>